<keyword evidence="3" id="KW-1185">Reference proteome</keyword>
<dbReference type="Pfam" id="PF00665">
    <property type="entry name" value="rve"/>
    <property type="match status" value="1"/>
</dbReference>
<dbReference type="PROSITE" id="PS50994">
    <property type="entry name" value="INTEGRASE"/>
    <property type="match status" value="1"/>
</dbReference>
<dbReference type="InterPro" id="IPR036397">
    <property type="entry name" value="RNaseH_sf"/>
</dbReference>
<dbReference type="SUPFAM" id="SSF53098">
    <property type="entry name" value="Ribonuclease H-like"/>
    <property type="match status" value="1"/>
</dbReference>
<name>A0A7T8GWN4_CALRO</name>
<evidence type="ECO:0000313" key="3">
    <source>
        <dbReference type="Proteomes" id="UP000595437"/>
    </source>
</evidence>
<proteinExistence type="predicted"/>
<dbReference type="PANTHER" id="PTHR37984">
    <property type="entry name" value="PROTEIN CBG26694"/>
    <property type="match status" value="1"/>
</dbReference>
<dbReference type="InterPro" id="IPR001584">
    <property type="entry name" value="Integrase_cat-core"/>
</dbReference>
<dbReference type="AlphaFoldDB" id="A0A7T8GWN4"/>
<gene>
    <name evidence="2" type="ORF">FKW44_019962</name>
</gene>
<reference evidence="3" key="1">
    <citation type="submission" date="2021-01" db="EMBL/GenBank/DDBJ databases">
        <title>Caligus Genome Assembly.</title>
        <authorList>
            <person name="Gallardo-Escarate C."/>
        </authorList>
    </citation>
    <scope>NUCLEOTIDE SEQUENCE [LARGE SCALE GENOMIC DNA]</scope>
</reference>
<dbReference type="Proteomes" id="UP000595437">
    <property type="component" value="Chromosome 14"/>
</dbReference>
<organism evidence="2 3">
    <name type="scientific">Caligus rogercresseyi</name>
    <name type="common">Sea louse</name>
    <dbReference type="NCBI Taxonomy" id="217165"/>
    <lineage>
        <taxon>Eukaryota</taxon>
        <taxon>Metazoa</taxon>
        <taxon>Ecdysozoa</taxon>
        <taxon>Arthropoda</taxon>
        <taxon>Crustacea</taxon>
        <taxon>Multicrustacea</taxon>
        <taxon>Hexanauplia</taxon>
        <taxon>Copepoda</taxon>
        <taxon>Siphonostomatoida</taxon>
        <taxon>Caligidae</taxon>
        <taxon>Caligus</taxon>
    </lineage>
</organism>
<dbReference type="GO" id="GO:0015074">
    <property type="term" value="P:DNA integration"/>
    <property type="evidence" value="ECO:0007669"/>
    <property type="project" value="InterPro"/>
</dbReference>
<accession>A0A7T8GWN4</accession>
<dbReference type="EMBL" id="CP045903">
    <property type="protein sequence ID" value="QQP39167.1"/>
    <property type="molecule type" value="Genomic_DNA"/>
</dbReference>
<dbReference type="InterPro" id="IPR012337">
    <property type="entry name" value="RNaseH-like_sf"/>
</dbReference>
<dbReference type="InterPro" id="IPR050951">
    <property type="entry name" value="Retrovirus_Pol_polyprotein"/>
</dbReference>
<feature type="domain" description="Integrase catalytic" evidence="1">
    <location>
        <begin position="14"/>
        <end position="132"/>
    </location>
</feature>
<dbReference type="PANTHER" id="PTHR37984:SF5">
    <property type="entry name" value="PROTEIN NYNRIN-LIKE"/>
    <property type="match status" value="1"/>
</dbReference>
<sequence length="132" mass="14967">MQGEPMHILQSDPPASRPFESVSADLFEYRGRHFLVIVDRYSGWPIVHHQDKVPKAAQVIKIFKTIIRDHGIPNKIRSDGGRQFASREFQDFCQDYDIVSIVSSAHYPQSNGHAEAAVKAITDVFNFPDTDI</sequence>
<protein>
    <recommendedName>
        <fullName evidence="1">Integrase catalytic domain-containing protein</fullName>
    </recommendedName>
</protein>
<dbReference type="GO" id="GO:0003676">
    <property type="term" value="F:nucleic acid binding"/>
    <property type="evidence" value="ECO:0007669"/>
    <property type="project" value="InterPro"/>
</dbReference>
<evidence type="ECO:0000259" key="1">
    <source>
        <dbReference type="PROSITE" id="PS50994"/>
    </source>
</evidence>
<dbReference type="OrthoDB" id="2286242at2759"/>
<dbReference type="Gene3D" id="3.30.420.10">
    <property type="entry name" value="Ribonuclease H-like superfamily/Ribonuclease H"/>
    <property type="match status" value="1"/>
</dbReference>
<evidence type="ECO:0000313" key="2">
    <source>
        <dbReference type="EMBL" id="QQP39167.1"/>
    </source>
</evidence>